<keyword evidence="3" id="KW-1185">Reference proteome</keyword>
<evidence type="ECO:0000256" key="1">
    <source>
        <dbReference type="SAM" id="MobiDB-lite"/>
    </source>
</evidence>
<gene>
    <name evidence="2" type="ORF">DY240_11050</name>
</gene>
<dbReference type="EMBL" id="QUAL01000101">
    <property type="protein sequence ID" value="RIQ26060.1"/>
    <property type="molecule type" value="Genomic_DNA"/>
</dbReference>
<protein>
    <submittedName>
        <fullName evidence="2">CopG family transcriptional regulator</fullName>
    </submittedName>
</protein>
<comment type="caution">
    <text evidence="2">The sequence shown here is derived from an EMBL/GenBank/DDBJ whole genome shotgun (WGS) entry which is preliminary data.</text>
</comment>
<feature type="region of interest" description="Disordered" evidence="1">
    <location>
        <begin position="37"/>
        <end position="57"/>
    </location>
</feature>
<name>A0A418KRT4_9ACTN</name>
<accession>A0A418KRT4</accession>
<evidence type="ECO:0000313" key="3">
    <source>
        <dbReference type="Proteomes" id="UP000284057"/>
    </source>
</evidence>
<proteinExistence type="predicted"/>
<dbReference type="AlphaFoldDB" id="A0A418KRT4"/>
<sequence length="57" mass="6091">MDDALDRELRALGRSLTSAIDDDAPAPAAVATAVLDRLPTAPEPAPARWTPVRRRLA</sequence>
<feature type="non-terminal residue" evidence="2">
    <location>
        <position position="57"/>
    </location>
</feature>
<reference evidence="2 3" key="1">
    <citation type="submission" date="2018-09" db="EMBL/GenBank/DDBJ databases">
        <title>Isolation, diversity and antifungal activity of actinobacteria from wheat.</title>
        <authorList>
            <person name="Han C."/>
        </authorList>
    </citation>
    <scope>NUCLEOTIDE SEQUENCE [LARGE SCALE GENOMIC DNA]</scope>
    <source>
        <strain evidence="2 3">NEAU-YY265</strain>
    </source>
</reference>
<organism evidence="2 3">
    <name type="scientific">Jiangella rhizosphaerae</name>
    <dbReference type="NCBI Taxonomy" id="2293569"/>
    <lineage>
        <taxon>Bacteria</taxon>
        <taxon>Bacillati</taxon>
        <taxon>Actinomycetota</taxon>
        <taxon>Actinomycetes</taxon>
        <taxon>Jiangellales</taxon>
        <taxon>Jiangellaceae</taxon>
        <taxon>Jiangella</taxon>
    </lineage>
</organism>
<dbReference type="Proteomes" id="UP000284057">
    <property type="component" value="Unassembled WGS sequence"/>
</dbReference>
<evidence type="ECO:0000313" key="2">
    <source>
        <dbReference type="EMBL" id="RIQ26060.1"/>
    </source>
</evidence>